<organism evidence="1 2">
    <name type="scientific">Micavibrio aeruginosavorus</name>
    <dbReference type="NCBI Taxonomy" id="349221"/>
    <lineage>
        <taxon>Bacteria</taxon>
        <taxon>Pseudomonadati</taxon>
        <taxon>Bdellovibrionota</taxon>
        <taxon>Bdellovibrionia</taxon>
        <taxon>Bdellovibrionales</taxon>
        <taxon>Pseudobdellovibrionaceae</taxon>
        <taxon>Micavibrio</taxon>
    </lineage>
</organism>
<accession>A0A2W5FPI2</accession>
<dbReference type="Proteomes" id="UP000249739">
    <property type="component" value="Unassembled WGS sequence"/>
</dbReference>
<evidence type="ECO:0000313" key="2">
    <source>
        <dbReference type="Proteomes" id="UP000249739"/>
    </source>
</evidence>
<dbReference type="AlphaFoldDB" id="A0A2W5FPI2"/>
<comment type="caution">
    <text evidence="1">The sequence shown here is derived from an EMBL/GenBank/DDBJ whole genome shotgun (WGS) entry which is preliminary data.</text>
</comment>
<evidence type="ECO:0000313" key="1">
    <source>
        <dbReference type="EMBL" id="PZP55707.1"/>
    </source>
</evidence>
<name>A0A2W5FPI2_9BACT</name>
<protein>
    <submittedName>
        <fullName evidence="1">Uncharacterized protein</fullName>
    </submittedName>
</protein>
<gene>
    <name evidence="1" type="ORF">DI586_05980</name>
</gene>
<reference evidence="1 2" key="1">
    <citation type="submission" date="2017-08" db="EMBL/GenBank/DDBJ databases">
        <title>Infants hospitalized years apart are colonized by the same room-sourced microbial strains.</title>
        <authorList>
            <person name="Brooks B."/>
            <person name="Olm M.R."/>
            <person name="Firek B.A."/>
            <person name="Baker R."/>
            <person name="Thomas B.C."/>
            <person name="Morowitz M.J."/>
            <person name="Banfield J.F."/>
        </authorList>
    </citation>
    <scope>NUCLEOTIDE SEQUENCE [LARGE SCALE GENOMIC DNA]</scope>
    <source>
        <strain evidence="1">S2_006_000_R2_64</strain>
    </source>
</reference>
<proteinExistence type="predicted"/>
<sequence length="122" mass="14053">MRTWTPEARAAHSALIKRLKPWTKSTGPKTAAGKAKAAKNSYKHGFYAKPMNAVRQCFRDARAFLKSFKTACPAKPWRRTEYYKSLETPQRQPSFPEFSRKILGESILPFLDCLRMPTAFRQ</sequence>
<dbReference type="EMBL" id="QFOT01000054">
    <property type="protein sequence ID" value="PZP55707.1"/>
    <property type="molecule type" value="Genomic_DNA"/>
</dbReference>